<dbReference type="CDD" id="cd02440">
    <property type="entry name" value="AdoMet_MTases"/>
    <property type="match status" value="1"/>
</dbReference>
<dbReference type="GO" id="GO:0032259">
    <property type="term" value="P:methylation"/>
    <property type="evidence" value="ECO:0007669"/>
    <property type="project" value="UniProtKB-KW"/>
</dbReference>
<evidence type="ECO:0000259" key="5">
    <source>
        <dbReference type="Pfam" id="PF05175"/>
    </source>
</evidence>
<dbReference type="SUPFAM" id="SSF53335">
    <property type="entry name" value="S-adenosyl-L-methionine-dependent methyltransferases"/>
    <property type="match status" value="1"/>
</dbReference>
<dbReference type="Proteomes" id="UP001156398">
    <property type="component" value="Unassembled WGS sequence"/>
</dbReference>
<dbReference type="PROSITE" id="PS00092">
    <property type="entry name" value="N6_MTASE"/>
    <property type="match status" value="1"/>
</dbReference>
<dbReference type="EMBL" id="JAAGKO020000023">
    <property type="protein sequence ID" value="MDI5964386.1"/>
    <property type="molecule type" value="Genomic_DNA"/>
</dbReference>
<comment type="similarity">
    <text evidence="1">Belongs to the eukaryotic/archaeal PrmC-related family.</text>
</comment>
<dbReference type="PANTHER" id="PTHR45875:SF1">
    <property type="entry name" value="METHYLTRANSFERASE N6AMT1"/>
    <property type="match status" value="1"/>
</dbReference>
<evidence type="ECO:0000256" key="3">
    <source>
        <dbReference type="ARBA" id="ARBA00022679"/>
    </source>
</evidence>
<dbReference type="EMBL" id="JABXJJ020000007">
    <property type="protein sequence ID" value="MDI5969032.1"/>
    <property type="molecule type" value="Genomic_DNA"/>
</dbReference>
<dbReference type="InterPro" id="IPR002052">
    <property type="entry name" value="DNA_methylase_N6_adenine_CS"/>
</dbReference>
<protein>
    <submittedName>
        <fullName evidence="7">Methyltransferase</fullName>
    </submittedName>
</protein>
<dbReference type="GO" id="GO:0008757">
    <property type="term" value="F:S-adenosylmethionine-dependent methyltransferase activity"/>
    <property type="evidence" value="ECO:0007669"/>
    <property type="project" value="TreeGrafter"/>
</dbReference>
<dbReference type="GO" id="GO:0003676">
    <property type="term" value="F:nucleic acid binding"/>
    <property type="evidence" value="ECO:0007669"/>
    <property type="project" value="InterPro"/>
</dbReference>
<reference evidence="7 8" key="1">
    <citation type="submission" date="2023-05" db="EMBL/GenBank/DDBJ databases">
        <title>Streptantibioticus silvisoli sp. nov., acidotolerant actinomycetes 1 from pine litter.</title>
        <authorList>
            <person name="Swiecimska M."/>
            <person name="Golinska P."/>
            <person name="Sangal V."/>
            <person name="Wachnowicz B."/>
            <person name="Goodfellow M."/>
        </authorList>
    </citation>
    <scope>NUCLEOTIDE SEQUENCE</scope>
    <source>
        <strain evidence="7">SL13</strain>
        <strain evidence="6 8">SL54</strain>
    </source>
</reference>
<evidence type="ECO:0000313" key="8">
    <source>
        <dbReference type="Proteomes" id="UP001156398"/>
    </source>
</evidence>
<sequence>MSLLKPPGVYAPQHDTYLLGEALLAEDVTGALVLDVGAGTGALALTAARRGAARVVAVDLSRRAVWATRLNALAAGLPVRACRGDLLAPVRGHRFDLVLANPPYVPAPAAGAPRGAARAWDAGRDGRAVLDRLCAGVPSMLLPGGVVLVVHSELGDPDRTVRLLAAAGLRAGVSRRRAVPFGPVVRERAAWLRSRGLIRPGQDSEELVVIRAERDA</sequence>
<evidence type="ECO:0000256" key="1">
    <source>
        <dbReference type="ARBA" id="ARBA00006149"/>
    </source>
</evidence>
<gene>
    <name evidence="6" type="ORF">POF43_016930</name>
    <name evidence="7" type="ORF">POF50_006675</name>
</gene>
<dbReference type="InterPro" id="IPR052190">
    <property type="entry name" value="Euk-Arch_PrmC-MTase"/>
</dbReference>
<dbReference type="InterPro" id="IPR007848">
    <property type="entry name" value="Small_mtfrase_dom"/>
</dbReference>
<dbReference type="InterPro" id="IPR004557">
    <property type="entry name" value="PrmC-related"/>
</dbReference>
<proteinExistence type="inferred from homology"/>
<dbReference type="GO" id="GO:0035657">
    <property type="term" value="C:eRF1 methyltransferase complex"/>
    <property type="evidence" value="ECO:0007669"/>
    <property type="project" value="TreeGrafter"/>
</dbReference>
<keyword evidence="3" id="KW-0808">Transferase</keyword>
<dbReference type="AlphaFoldDB" id="A0AA90H2G2"/>
<keyword evidence="8" id="KW-1185">Reference proteome</keyword>
<feature type="domain" description="Methyltransferase small" evidence="5">
    <location>
        <begin position="4"/>
        <end position="105"/>
    </location>
</feature>
<evidence type="ECO:0000313" key="7">
    <source>
        <dbReference type="EMBL" id="MDI5969032.1"/>
    </source>
</evidence>
<name>A0AA90H2G2_9ACTN</name>
<dbReference type="InterPro" id="IPR029063">
    <property type="entry name" value="SAM-dependent_MTases_sf"/>
</dbReference>
<dbReference type="GO" id="GO:0008276">
    <property type="term" value="F:protein methyltransferase activity"/>
    <property type="evidence" value="ECO:0007669"/>
    <property type="project" value="TreeGrafter"/>
</dbReference>
<evidence type="ECO:0000256" key="2">
    <source>
        <dbReference type="ARBA" id="ARBA00022603"/>
    </source>
</evidence>
<dbReference type="PANTHER" id="PTHR45875">
    <property type="entry name" value="METHYLTRANSFERASE N6AMT1"/>
    <property type="match status" value="1"/>
</dbReference>
<organism evidence="7">
    <name type="scientific">Streptantibioticus silvisoli</name>
    <dbReference type="NCBI Taxonomy" id="2705255"/>
    <lineage>
        <taxon>Bacteria</taxon>
        <taxon>Bacillati</taxon>
        <taxon>Actinomycetota</taxon>
        <taxon>Actinomycetes</taxon>
        <taxon>Kitasatosporales</taxon>
        <taxon>Streptomycetaceae</taxon>
        <taxon>Streptantibioticus</taxon>
    </lineage>
</organism>
<dbReference type="Pfam" id="PF05175">
    <property type="entry name" value="MTS"/>
    <property type="match status" value="1"/>
</dbReference>
<evidence type="ECO:0000256" key="4">
    <source>
        <dbReference type="ARBA" id="ARBA00022691"/>
    </source>
</evidence>
<dbReference type="NCBIfam" id="TIGR00537">
    <property type="entry name" value="hemK_rel_arch"/>
    <property type="match status" value="1"/>
</dbReference>
<accession>A0AA90H2G2</accession>
<comment type="caution">
    <text evidence="7">The sequence shown here is derived from an EMBL/GenBank/DDBJ whole genome shotgun (WGS) entry which is preliminary data.</text>
</comment>
<keyword evidence="2 7" id="KW-0489">Methyltransferase</keyword>
<evidence type="ECO:0000313" key="6">
    <source>
        <dbReference type="EMBL" id="MDI5964386.1"/>
    </source>
</evidence>
<keyword evidence="4" id="KW-0949">S-adenosyl-L-methionine</keyword>
<dbReference type="GO" id="GO:0008170">
    <property type="term" value="F:N-methyltransferase activity"/>
    <property type="evidence" value="ECO:0007669"/>
    <property type="project" value="UniProtKB-ARBA"/>
</dbReference>
<dbReference type="Gene3D" id="3.40.50.150">
    <property type="entry name" value="Vaccinia Virus protein VP39"/>
    <property type="match status" value="1"/>
</dbReference>